<proteinExistence type="predicted"/>
<keyword evidence="3" id="KW-1185">Reference proteome</keyword>
<reference evidence="2 3" key="1">
    <citation type="journal article" date="2011" name="Plasmid">
        <title>Streptomyces turgidiscabies Car8 contains a modular pathogenicity island that shares virulence genes with other actinobacterial plant pathogens.</title>
        <authorList>
            <person name="Huguet-Tapia J.C."/>
            <person name="Badger J.H."/>
            <person name="Loria R."/>
            <person name="Pettis G.S."/>
        </authorList>
    </citation>
    <scope>NUCLEOTIDE SEQUENCE [LARGE SCALE GENOMIC DNA]</scope>
    <source>
        <strain evidence="2 3">Car8</strain>
    </source>
</reference>
<dbReference type="Proteomes" id="UP000010931">
    <property type="component" value="Unassembled WGS sequence"/>
</dbReference>
<feature type="region of interest" description="Disordered" evidence="1">
    <location>
        <begin position="1"/>
        <end position="29"/>
    </location>
</feature>
<name>L7FD27_STRT8</name>
<protein>
    <submittedName>
        <fullName evidence="2">Uncharacterized protein</fullName>
    </submittedName>
</protein>
<evidence type="ECO:0000313" key="2">
    <source>
        <dbReference type="EMBL" id="ELP68535.1"/>
    </source>
</evidence>
<comment type="caution">
    <text evidence="2">The sequence shown here is derived from an EMBL/GenBank/DDBJ whole genome shotgun (WGS) entry which is preliminary data.</text>
</comment>
<feature type="non-terminal residue" evidence="2">
    <location>
        <position position="29"/>
    </location>
</feature>
<dbReference type="AlphaFoldDB" id="L7FD27"/>
<sequence>MTGCSEPGFGPGGALRRDRRIAGGGELGF</sequence>
<dbReference type="EMBL" id="AEJB01000208">
    <property type="protein sequence ID" value="ELP68535.1"/>
    <property type="molecule type" value="Genomic_DNA"/>
</dbReference>
<evidence type="ECO:0000313" key="3">
    <source>
        <dbReference type="Proteomes" id="UP000010931"/>
    </source>
</evidence>
<organism evidence="2 3">
    <name type="scientific">Streptomyces turgidiscabies (strain Car8)</name>
    <dbReference type="NCBI Taxonomy" id="698760"/>
    <lineage>
        <taxon>Bacteria</taxon>
        <taxon>Bacillati</taxon>
        <taxon>Actinomycetota</taxon>
        <taxon>Actinomycetes</taxon>
        <taxon>Kitasatosporales</taxon>
        <taxon>Streptomycetaceae</taxon>
        <taxon>Streptomyces</taxon>
    </lineage>
</organism>
<gene>
    <name evidence="2" type="ORF">STRTUCAR8_03634</name>
</gene>
<evidence type="ECO:0000256" key="1">
    <source>
        <dbReference type="SAM" id="MobiDB-lite"/>
    </source>
</evidence>
<accession>L7FD27</accession>